<evidence type="ECO:0000256" key="2">
    <source>
        <dbReference type="SAM" id="Phobius"/>
    </source>
</evidence>
<evidence type="ECO:0000313" key="4">
    <source>
        <dbReference type="Proteomes" id="UP001165060"/>
    </source>
</evidence>
<feature type="transmembrane region" description="Helical" evidence="2">
    <location>
        <begin position="324"/>
        <end position="345"/>
    </location>
</feature>
<dbReference type="EMBL" id="BRYB01003298">
    <property type="protein sequence ID" value="GMI34279.1"/>
    <property type="molecule type" value="Genomic_DNA"/>
</dbReference>
<feature type="region of interest" description="Disordered" evidence="1">
    <location>
        <begin position="582"/>
        <end position="609"/>
    </location>
</feature>
<keyword evidence="4" id="KW-1185">Reference proteome</keyword>
<protein>
    <submittedName>
        <fullName evidence="3">Uncharacterized protein</fullName>
    </submittedName>
</protein>
<gene>
    <name evidence="3" type="ORF">TeGR_g4020</name>
</gene>
<feature type="transmembrane region" description="Helical" evidence="2">
    <location>
        <begin position="427"/>
        <end position="449"/>
    </location>
</feature>
<evidence type="ECO:0000256" key="1">
    <source>
        <dbReference type="SAM" id="MobiDB-lite"/>
    </source>
</evidence>
<keyword evidence="2" id="KW-0472">Membrane</keyword>
<accession>A0ABQ6MX31</accession>
<name>A0ABQ6MX31_9STRA</name>
<sequence>MNPKEGRALGSSLLACLPASDEEELLPLVSELLRGTEALKQFLIANETFPVLVTYGLLQEKRLLSDTVITSASDLSEEEACKIGKSLSAKLATTKLGPKAAVNKWIRQYPALLEFDKLDWFRPCMETVAVGLVGLQGGFSGASLRLILNAGVSILDQFSDFYMLHQYSTTGQQGTAVSLGIMVGLNMSTQLGIVYMQTRKGRGWKRRMLLEMLIVVTAIKPGVDAWRVARGDEQHKHSAVDPETELAFSRASEMVFESIPGCILQTRAILQSVKGGARVSKAALGSICVSALTTGFASASISTDYDCGLQRRRDSPEFYGYMPAGYRGLAVFGCMVVKSTLLLLVRSLSLAQLFMTSASYVVAFLLGDIALYLAYKWARRDFHHWVPAPSAALSLVQSTLSRVVVKIAVDFAGIIQLRAPGEMGGAWWTFTMVIALSTSFVATHIYYTSLEDPTDAALPPVYSWTIVGALSSAYLAVFVVFLCLINPGYTHTFFSTTTGASWATQRFTEANNDETRAKIMSRNKKIWPSIRDDVKAWTLENWEHWEDEEPEWFNSAWKASVDDDMIPPDCLRRLSGASERHTKNSLANVRGGAGEGKVVPVSGSSKQYK</sequence>
<feature type="transmembrane region" description="Helical" evidence="2">
    <location>
        <begin position="357"/>
        <end position="375"/>
    </location>
</feature>
<keyword evidence="2" id="KW-1133">Transmembrane helix</keyword>
<feature type="transmembrane region" description="Helical" evidence="2">
    <location>
        <begin position="461"/>
        <end position="485"/>
    </location>
</feature>
<evidence type="ECO:0000313" key="3">
    <source>
        <dbReference type="EMBL" id="GMI34279.1"/>
    </source>
</evidence>
<proteinExistence type="predicted"/>
<keyword evidence="2" id="KW-0812">Transmembrane</keyword>
<organism evidence="3 4">
    <name type="scientific">Tetraparma gracilis</name>
    <dbReference type="NCBI Taxonomy" id="2962635"/>
    <lineage>
        <taxon>Eukaryota</taxon>
        <taxon>Sar</taxon>
        <taxon>Stramenopiles</taxon>
        <taxon>Ochrophyta</taxon>
        <taxon>Bolidophyceae</taxon>
        <taxon>Parmales</taxon>
        <taxon>Triparmaceae</taxon>
        <taxon>Tetraparma</taxon>
    </lineage>
</organism>
<reference evidence="3 4" key="1">
    <citation type="journal article" date="2023" name="Commun. Biol.">
        <title>Genome analysis of Parmales, the sister group of diatoms, reveals the evolutionary specialization of diatoms from phago-mixotrophs to photoautotrophs.</title>
        <authorList>
            <person name="Ban H."/>
            <person name="Sato S."/>
            <person name="Yoshikawa S."/>
            <person name="Yamada K."/>
            <person name="Nakamura Y."/>
            <person name="Ichinomiya M."/>
            <person name="Sato N."/>
            <person name="Blanc-Mathieu R."/>
            <person name="Endo H."/>
            <person name="Kuwata A."/>
            <person name="Ogata H."/>
        </authorList>
    </citation>
    <scope>NUCLEOTIDE SEQUENCE [LARGE SCALE GENOMIC DNA]</scope>
</reference>
<feature type="transmembrane region" description="Helical" evidence="2">
    <location>
        <begin position="176"/>
        <end position="196"/>
    </location>
</feature>
<comment type="caution">
    <text evidence="3">The sequence shown here is derived from an EMBL/GenBank/DDBJ whole genome shotgun (WGS) entry which is preliminary data.</text>
</comment>
<dbReference type="Proteomes" id="UP001165060">
    <property type="component" value="Unassembled WGS sequence"/>
</dbReference>